<accession>A0AAD8Q052</accession>
<sequence length="389" mass="44675">MAFMDSLRGFSQLVLGPEGRRLALARELFFWTLPVLIVGTFFVNSWMLMEVLYFRIILEGSASNFLSVWSPKEVLLAHVLLGVYVFLLLNAAGSIGLCWYFSCFDAKGYRMPSGSVAPRPRTVMQTDYSTSARFDFERLASDGNRPNRCPEQCVNAGAWRGDRMYHCRHGYDCCLPVFDHYCFWLWVPVYLNTIKPYCLFMPLMFLYSLFSFAVMSWALASPHIRGLSRWSYAVLALSSIFAIIAAADMIKFQWNAIVLQNRVGKERRSTWRWTMAVLNVNGRLMFDEPSANPYSLGSRWANAQEVLGRWYQMPFWFWPPARVGQYANHLNLDCDTTISPAYMVHANSLRFREMSAPVLDMPPPPPPPLPAPPQRGFLRRRHNAFSSMA</sequence>
<keyword evidence="11" id="KW-1185">Reference proteome</keyword>
<evidence type="ECO:0000256" key="7">
    <source>
        <dbReference type="ARBA" id="ARBA00048048"/>
    </source>
</evidence>
<comment type="catalytic activity">
    <reaction evidence="7 8">
        <text>L-cysteinyl-[protein] + hexadecanoyl-CoA = S-hexadecanoyl-L-cysteinyl-[protein] + CoA</text>
        <dbReference type="Rhea" id="RHEA:36683"/>
        <dbReference type="Rhea" id="RHEA-COMP:10131"/>
        <dbReference type="Rhea" id="RHEA-COMP:11032"/>
        <dbReference type="ChEBI" id="CHEBI:29950"/>
        <dbReference type="ChEBI" id="CHEBI:57287"/>
        <dbReference type="ChEBI" id="CHEBI:57379"/>
        <dbReference type="ChEBI" id="CHEBI:74151"/>
        <dbReference type="EC" id="2.3.1.225"/>
    </reaction>
</comment>
<dbReference type="RefSeq" id="XP_060414694.1">
    <property type="nucleotide sequence ID" value="XM_060554572.1"/>
</dbReference>
<evidence type="ECO:0000256" key="4">
    <source>
        <dbReference type="ARBA" id="ARBA00023136"/>
    </source>
</evidence>
<evidence type="ECO:0000256" key="1">
    <source>
        <dbReference type="ARBA" id="ARBA00004141"/>
    </source>
</evidence>
<dbReference type="AlphaFoldDB" id="A0AAD8Q052"/>
<evidence type="ECO:0000256" key="5">
    <source>
        <dbReference type="ARBA" id="ARBA00023139"/>
    </source>
</evidence>
<evidence type="ECO:0000256" key="6">
    <source>
        <dbReference type="ARBA" id="ARBA00023288"/>
    </source>
</evidence>
<name>A0AAD8Q052_9PEZI</name>
<keyword evidence="5" id="KW-0564">Palmitate</keyword>
<comment type="similarity">
    <text evidence="8">Belongs to the DHHC palmitoyltransferase family.</text>
</comment>
<comment type="caution">
    <text evidence="10">The sequence shown here is derived from an EMBL/GenBank/DDBJ whole genome shotgun (WGS) entry which is preliminary data.</text>
</comment>
<evidence type="ECO:0000256" key="8">
    <source>
        <dbReference type="RuleBase" id="RU079119"/>
    </source>
</evidence>
<keyword evidence="8" id="KW-0012">Acyltransferase</keyword>
<dbReference type="Proteomes" id="UP001230504">
    <property type="component" value="Unassembled WGS sequence"/>
</dbReference>
<comment type="domain">
    <text evidence="8">The DHHC domain is required for palmitoyltransferase activity.</text>
</comment>
<feature type="transmembrane region" description="Helical" evidence="8">
    <location>
        <begin position="28"/>
        <end position="54"/>
    </location>
</feature>
<evidence type="ECO:0000313" key="10">
    <source>
        <dbReference type="EMBL" id="KAK1593401.1"/>
    </source>
</evidence>
<evidence type="ECO:0000256" key="3">
    <source>
        <dbReference type="ARBA" id="ARBA00022989"/>
    </source>
</evidence>
<dbReference type="GeneID" id="85438812"/>
<keyword evidence="8" id="KW-0808">Transferase</keyword>
<evidence type="ECO:0000256" key="2">
    <source>
        <dbReference type="ARBA" id="ARBA00022692"/>
    </source>
</evidence>
<feature type="domain" description="Palmitoyltransferase DHHC" evidence="9">
    <location>
        <begin position="152"/>
        <end position="256"/>
    </location>
</feature>
<comment type="subcellular location">
    <subcellularLocation>
        <location evidence="1">Membrane</location>
        <topology evidence="1">Multi-pass membrane protein</topology>
    </subcellularLocation>
</comment>
<dbReference type="InterPro" id="IPR001594">
    <property type="entry name" value="Palmitoyltrfase_DHHC"/>
</dbReference>
<evidence type="ECO:0000259" key="9">
    <source>
        <dbReference type="Pfam" id="PF01529"/>
    </source>
</evidence>
<keyword evidence="2 8" id="KW-0812">Transmembrane</keyword>
<gene>
    <name evidence="10" type="ORF">LY79DRAFT_514191</name>
</gene>
<dbReference type="GO" id="GO:0016020">
    <property type="term" value="C:membrane"/>
    <property type="evidence" value="ECO:0007669"/>
    <property type="project" value="UniProtKB-SubCell"/>
</dbReference>
<proteinExistence type="inferred from homology"/>
<reference evidence="10" key="1">
    <citation type="submission" date="2021-06" db="EMBL/GenBank/DDBJ databases">
        <title>Comparative genomics, transcriptomics and evolutionary studies reveal genomic signatures of adaptation to plant cell wall in hemibiotrophic fungi.</title>
        <authorList>
            <consortium name="DOE Joint Genome Institute"/>
            <person name="Baroncelli R."/>
            <person name="Diaz J.F."/>
            <person name="Benocci T."/>
            <person name="Peng M."/>
            <person name="Battaglia E."/>
            <person name="Haridas S."/>
            <person name="Andreopoulos W."/>
            <person name="Labutti K."/>
            <person name="Pangilinan J."/>
            <person name="Floch G.L."/>
            <person name="Makela M.R."/>
            <person name="Henrissat B."/>
            <person name="Grigoriev I.V."/>
            <person name="Crouch J.A."/>
            <person name="De Vries R.P."/>
            <person name="Sukno S.A."/>
            <person name="Thon M.R."/>
        </authorList>
    </citation>
    <scope>NUCLEOTIDE SEQUENCE</scope>
    <source>
        <strain evidence="10">CBS 125086</strain>
    </source>
</reference>
<feature type="transmembrane region" description="Helical" evidence="8">
    <location>
        <begin position="74"/>
        <end position="101"/>
    </location>
</feature>
<feature type="transmembrane region" description="Helical" evidence="8">
    <location>
        <begin position="197"/>
        <end position="218"/>
    </location>
</feature>
<organism evidence="10 11">
    <name type="scientific">Colletotrichum navitas</name>
    <dbReference type="NCBI Taxonomy" id="681940"/>
    <lineage>
        <taxon>Eukaryota</taxon>
        <taxon>Fungi</taxon>
        <taxon>Dikarya</taxon>
        <taxon>Ascomycota</taxon>
        <taxon>Pezizomycotina</taxon>
        <taxon>Sordariomycetes</taxon>
        <taxon>Hypocreomycetidae</taxon>
        <taxon>Glomerellales</taxon>
        <taxon>Glomerellaceae</taxon>
        <taxon>Colletotrichum</taxon>
        <taxon>Colletotrichum graminicola species complex</taxon>
    </lineage>
</organism>
<dbReference type="PROSITE" id="PS50216">
    <property type="entry name" value="DHHC"/>
    <property type="match status" value="1"/>
</dbReference>
<evidence type="ECO:0000313" key="11">
    <source>
        <dbReference type="Proteomes" id="UP001230504"/>
    </source>
</evidence>
<dbReference type="Pfam" id="PF01529">
    <property type="entry name" value="DHHC"/>
    <property type="match status" value="1"/>
</dbReference>
<dbReference type="EMBL" id="JAHLJV010000025">
    <property type="protein sequence ID" value="KAK1593401.1"/>
    <property type="molecule type" value="Genomic_DNA"/>
</dbReference>
<keyword evidence="4 8" id="KW-0472">Membrane</keyword>
<dbReference type="EC" id="2.3.1.225" evidence="8"/>
<feature type="transmembrane region" description="Helical" evidence="8">
    <location>
        <begin position="230"/>
        <end position="250"/>
    </location>
</feature>
<keyword evidence="3 8" id="KW-1133">Transmembrane helix</keyword>
<protein>
    <recommendedName>
        <fullName evidence="8">Palmitoyltransferase</fullName>
        <ecNumber evidence="8">2.3.1.225</ecNumber>
    </recommendedName>
</protein>
<keyword evidence="6" id="KW-0449">Lipoprotein</keyword>
<dbReference type="GO" id="GO:0019706">
    <property type="term" value="F:protein-cysteine S-palmitoyltransferase activity"/>
    <property type="evidence" value="ECO:0007669"/>
    <property type="project" value="UniProtKB-EC"/>
</dbReference>